<accession>A0A9D4V6V4</accession>
<name>A0A9D4V6V4_ADICA</name>
<keyword evidence="2" id="KW-1185">Reference proteome</keyword>
<dbReference type="EMBL" id="JABFUD020000005">
    <property type="protein sequence ID" value="KAI5080268.1"/>
    <property type="molecule type" value="Genomic_DNA"/>
</dbReference>
<protein>
    <submittedName>
        <fullName evidence="1">Uncharacterized protein</fullName>
    </submittedName>
</protein>
<comment type="caution">
    <text evidence="1">The sequence shown here is derived from an EMBL/GenBank/DDBJ whole genome shotgun (WGS) entry which is preliminary data.</text>
</comment>
<dbReference type="Proteomes" id="UP000886520">
    <property type="component" value="Chromosome 5"/>
</dbReference>
<proteinExistence type="predicted"/>
<gene>
    <name evidence="1" type="ORF">GOP47_0005747</name>
</gene>
<dbReference type="AlphaFoldDB" id="A0A9D4V6V4"/>
<reference evidence="1 2" key="1">
    <citation type="submission" date="2021-01" db="EMBL/GenBank/DDBJ databases">
        <title>Adiantum capillus-veneris genome.</title>
        <authorList>
            <person name="Fang Y."/>
            <person name="Liao Q."/>
        </authorList>
    </citation>
    <scope>NUCLEOTIDE SEQUENCE [LARGE SCALE GENOMIC DNA]</scope>
    <source>
        <strain evidence="1">H3</strain>
        <tissue evidence="1">Leaf</tissue>
    </source>
</reference>
<evidence type="ECO:0000313" key="2">
    <source>
        <dbReference type="Proteomes" id="UP000886520"/>
    </source>
</evidence>
<evidence type="ECO:0000313" key="1">
    <source>
        <dbReference type="EMBL" id="KAI5080268.1"/>
    </source>
</evidence>
<organism evidence="1 2">
    <name type="scientific">Adiantum capillus-veneris</name>
    <name type="common">Maidenhair fern</name>
    <dbReference type="NCBI Taxonomy" id="13818"/>
    <lineage>
        <taxon>Eukaryota</taxon>
        <taxon>Viridiplantae</taxon>
        <taxon>Streptophyta</taxon>
        <taxon>Embryophyta</taxon>
        <taxon>Tracheophyta</taxon>
        <taxon>Polypodiopsida</taxon>
        <taxon>Polypodiidae</taxon>
        <taxon>Polypodiales</taxon>
        <taxon>Pteridineae</taxon>
        <taxon>Pteridaceae</taxon>
        <taxon>Vittarioideae</taxon>
        <taxon>Adiantum</taxon>
    </lineage>
</organism>
<sequence>MNVMAIVCAHFCQLLNLPLIHIMRFLYEIRGFQLSTGRGREAMCTSLGEAKSWAGSSHEHTYTGTFFRASVMHVKRGRRAHPPCLKKKVKRAGEKGQGASLEAVWASRRWICP</sequence>